<name>A0A502GSB8_9GAMM</name>
<comment type="caution">
    <text evidence="2">The sequence shown here is derived from an EMBL/GenBank/DDBJ whole genome shotgun (WGS) entry which is preliminary data.</text>
</comment>
<evidence type="ECO:0000259" key="1">
    <source>
        <dbReference type="PROSITE" id="PS51819"/>
    </source>
</evidence>
<organism evidence="2 3">
    <name type="scientific">Ewingella americana</name>
    <dbReference type="NCBI Taxonomy" id="41202"/>
    <lineage>
        <taxon>Bacteria</taxon>
        <taxon>Pseudomonadati</taxon>
        <taxon>Pseudomonadota</taxon>
        <taxon>Gammaproteobacteria</taxon>
        <taxon>Enterobacterales</taxon>
        <taxon>Yersiniaceae</taxon>
        <taxon>Ewingella</taxon>
    </lineage>
</organism>
<protein>
    <submittedName>
        <fullName evidence="2">VOC family protein</fullName>
    </submittedName>
</protein>
<accession>A0A502GSB8</accession>
<dbReference type="PANTHER" id="PTHR35006:SF1">
    <property type="entry name" value="BLL2941 PROTEIN"/>
    <property type="match status" value="1"/>
</dbReference>
<dbReference type="RefSeq" id="WP_140470806.1">
    <property type="nucleotide sequence ID" value="NZ_RCZD01000002.1"/>
</dbReference>
<evidence type="ECO:0000313" key="2">
    <source>
        <dbReference type="EMBL" id="TPG64298.1"/>
    </source>
</evidence>
<dbReference type="InterPro" id="IPR037523">
    <property type="entry name" value="VOC_core"/>
</dbReference>
<dbReference type="CDD" id="cd07262">
    <property type="entry name" value="VOC_like"/>
    <property type="match status" value="1"/>
</dbReference>
<dbReference type="PANTHER" id="PTHR35006">
    <property type="entry name" value="GLYOXALASE FAMILY PROTEIN (AFU_ORTHOLOGUE AFUA_5G14830)"/>
    <property type="match status" value="1"/>
</dbReference>
<dbReference type="EMBL" id="RCZD01000002">
    <property type="protein sequence ID" value="TPG64298.1"/>
    <property type="molecule type" value="Genomic_DNA"/>
</dbReference>
<sequence>MFSHLCIGVNDFDRAFTFYSAIAKILGLELKFSDSERAWAGWQRPAIPRPLLVIGKPLDGQIATAGNGQMVALLADNRTQIEHVYQAALKHGATCEGPPGLRPHYHEHYFGAYFRDPDGNKLCVCCHQPDADS</sequence>
<dbReference type="Pfam" id="PF00903">
    <property type="entry name" value="Glyoxalase"/>
    <property type="match status" value="1"/>
</dbReference>
<evidence type="ECO:0000313" key="3">
    <source>
        <dbReference type="Proteomes" id="UP000317663"/>
    </source>
</evidence>
<dbReference type="AlphaFoldDB" id="A0A502GSB8"/>
<reference evidence="2 3" key="1">
    <citation type="journal article" date="2019" name="Environ. Microbiol.">
        <title>Species interactions and distinct microbial communities in high Arctic permafrost affected cryosols are associated with the CH4 and CO2 gas fluxes.</title>
        <authorList>
            <person name="Altshuler I."/>
            <person name="Hamel J."/>
            <person name="Turney S."/>
            <person name="Magnuson E."/>
            <person name="Levesque R."/>
            <person name="Greer C."/>
            <person name="Whyte L.G."/>
        </authorList>
    </citation>
    <scope>NUCLEOTIDE SEQUENCE [LARGE SCALE GENOMIC DNA]</scope>
    <source>
        <strain evidence="2 3">E4</strain>
    </source>
</reference>
<dbReference type="SUPFAM" id="SSF54593">
    <property type="entry name" value="Glyoxalase/Bleomycin resistance protein/Dihydroxybiphenyl dioxygenase"/>
    <property type="match status" value="1"/>
</dbReference>
<dbReference type="InterPro" id="IPR004360">
    <property type="entry name" value="Glyas_Fos-R_dOase_dom"/>
</dbReference>
<dbReference type="InterPro" id="IPR029068">
    <property type="entry name" value="Glyas_Bleomycin-R_OHBP_Dase"/>
</dbReference>
<dbReference type="OrthoDB" id="9800438at2"/>
<keyword evidence="3" id="KW-1185">Reference proteome</keyword>
<dbReference type="Gene3D" id="3.10.180.10">
    <property type="entry name" value="2,3-Dihydroxybiphenyl 1,2-Dioxygenase, domain 1"/>
    <property type="match status" value="1"/>
</dbReference>
<feature type="domain" description="VOC" evidence="1">
    <location>
        <begin position="1"/>
        <end position="127"/>
    </location>
</feature>
<dbReference type="Proteomes" id="UP000317663">
    <property type="component" value="Unassembled WGS sequence"/>
</dbReference>
<gene>
    <name evidence="2" type="ORF">EAH77_05635</name>
</gene>
<proteinExistence type="predicted"/>
<dbReference type="PROSITE" id="PS51819">
    <property type="entry name" value="VOC"/>
    <property type="match status" value="1"/>
</dbReference>